<evidence type="ECO:0000313" key="1">
    <source>
        <dbReference type="EMBL" id="KAI3698588.1"/>
    </source>
</evidence>
<keyword evidence="2" id="KW-1185">Reference proteome</keyword>
<gene>
    <name evidence="1" type="ORF">L2E82_42243</name>
</gene>
<protein>
    <submittedName>
        <fullName evidence="1">Uncharacterized protein</fullName>
    </submittedName>
</protein>
<reference evidence="1 2" key="2">
    <citation type="journal article" date="2022" name="Mol. Ecol. Resour.">
        <title>The genomes of chicory, endive, great burdock and yacon provide insights into Asteraceae paleo-polyploidization history and plant inulin production.</title>
        <authorList>
            <person name="Fan W."/>
            <person name="Wang S."/>
            <person name="Wang H."/>
            <person name="Wang A."/>
            <person name="Jiang F."/>
            <person name="Liu H."/>
            <person name="Zhao H."/>
            <person name="Xu D."/>
            <person name="Zhang Y."/>
        </authorList>
    </citation>
    <scope>NUCLEOTIDE SEQUENCE [LARGE SCALE GENOMIC DNA]</scope>
    <source>
        <strain evidence="2">cv. Punajuju</strain>
        <tissue evidence="1">Leaves</tissue>
    </source>
</reference>
<dbReference type="Proteomes" id="UP001055811">
    <property type="component" value="Linkage Group LG08"/>
</dbReference>
<proteinExistence type="predicted"/>
<reference evidence="2" key="1">
    <citation type="journal article" date="2022" name="Mol. Ecol. Resour.">
        <title>The genomes of chicory, endive, great burdock and yacon provide insights into Asteraceae palaeo-polyploidization history and plant inulin production.</title>
        <authorList>
            <person name="Fan W."/>
            <person name="Wang S."/>
            <person name="Wang H."/>
            <person name="Wang A."/>
            <person name="Jiang F."/>
            <person name="Liu H."/>
            <person name="Zhao H."/>
            <person name="Xu D."/>
            <person name="Zhang Y."/>
        </authorList>
    </citation>
    <scope>NUCLEOTIDE SEQUENCE [LARGE SCALE GENOMIC DNA]</scope>
    <source>
        <strain evidence="2">cv. Punajuju</strain>
    </source>
</reference>
<evidence type="ECO:0000313" key="2">
    <source>
        <dbReference type="Proteomes" id="UP001055811"/>
    </source>
</evidence>
<name>A0ACB8ZLW9_CICIN</name>
<dbReference type="EMBL" id="CM042016">
    <property type="protein sequence ID" value="KAI3698588.1"/>
    <property type="molecule type" value="Genomic_DNA"/>
</dbReference>
<organism evidence="1 2">
    <name type="scientific">Cichorium intybus</name>
    <name type="common">Chicory</name>
    <dbReference type="NCBI Taxonomy" id="13427"/>
    <lineage>
        <taxon>Eukaryota</taxon>
        <taxon>Viridiplantae</taxon>
        <taxon>Streptophyta</taxon>
        <taxon>Embryophyta</taxon>
        <taxon>Tracheophyta</taxon>
        <taxon>Spermatophyta</taxon>
        <taxon>Magnoliopsida</taxon>
        <taxon>eudicotyledons</taxon>
        <taxon>Gunneridae</taxon>
        <taxon>Pentapetalae</taxon>
        <taxon>asterids</taxon>
        <taxon>campanulids</taxon>
        <taxon>Asterales</taxon>
        <taxon>Asteraceae</taxon>
        <taxon>Cichorioideae</taxon>
        <taxon>Cichorieae</taxon>
        <taxon>Cichoriinae</taxon>
        <taxon>Cichorium</taxon>
    </lineage>
</organism>
<comment type="caution">
    <text evidence="1">The sequence shown here is derived from an EMBL/GenBank/DDBJ whole genome shotgun (WGS) entry which is preliminary data.</text>
</comment>
<accession>A0ACB8ZLW9</accession>
<sequence>MGPVLAVKKNLGIRGKSLLVLYVCMINITWHHVMPYLLFFPRYRTAGSPKAEGKKEKKKTRRGQNPIEREAAAACVCAER</sequence>